<organism evidence="1">
    <name type="scientific">Anguilla anguilla</name>
    <name type="common">European freshwater eel</name>
    <name type="synonym">Muraena anguilla</name>
    <dbReference type="NCBI Taxonomy" id="7936"/>
    <lineage>
        <taxon>Eukaryota</taxon>
        <taxon>Metazoa</taxon>
        <taxon>Chordata</taxon>
        <taxon>Craniata</taxon>
        <taxon>Vertebrata</taxon>
        <taxon>Euteleostomi</taxon>
        <taxon>Actinopterygii</taxon>
        <taxon>Neopterygii</taxon>
        <taxon>Teleostei</taxon>
        <taxon>Anguilliformes</taxon>
        <taxon>Anguillidae</taxon>
        <taxon>Anguilla</taxon>
    </lineage>
</organism>
<protein>
    <submittedName>
        <fullName evidence="1">Uncharacterized protein</fullName>
    </submittedName>
</protein>
<dbReference type="AlphaFoldDB" id="A0A0E9TCX3"/>
<dbReference type="EMBL" id="GBXM01057023">
    <property type="protein sequence ID" value="JAH51554.1"/>
    <property type="molecule type" value="Transcribed_RNA"/>
</dbReference>
<proteinExistence type="predicted"/>
<evidence type="ECO:0000313" key="1">
    <source>
        <dbReference type="EMBL" id="JAH51554.1"/>
    </source>
</evidence>
<name>A0A0E9TCX3_ANGAN</name>
<sequence length="39" mass="4372">MLSQQTKGDQGHSGKIYLFQDARGNSLSFPPPDVGYFKR</sequence>
<reference evidence="1" key="2">
    <citation type="journal article" date="2015" name="Fish Shellfish Immunol.">
        <title>Early steps in the European eel (Anguilla anguilla)-Vibrio vulnificus interaction in the gills: Role of the RtxA13 toxin.</title>
        <authorList>
            <person name="Callol A."/>
            <person name="Pajuelo D."/>
            <person name="Ebbesson L."/>
            <person name="Teles M."/>
            <person name="MacKenzie S."/>
            <person name="Amaro C."/>
        </authorList>
    </citation>
    <scope>NUCLEOTIDE SEQUENCE</scope>
</reference>
<accession>A0A0E9TCX3</accession>
<reference evidence="1" key="1">
    <citation type="submission" date="2014-11" db="EMBL/GenBank/DDBJ databases">
        <authorList>
            <person name="Amaro Gonzalez C."/>
        </authorList>
    </citation>
    <scope>NUCLEOTIDE SEQUENCE</scope>
</reference>